<dbReference type="Pfam" id="PF13472">
    <property type="entry name" value="Lipase_GDSL_2"/>
    <property type="match status" value="1"/>
</dbReference>
<dbReference type="HOGENOM" id="CLU_843871_0_0_3"/>
<dbReference type="InterPro" id="IPR036514">
    <property type="entry name" value="SGNH_hydro_sf"/>
</dbReference>
<keyword evidence="2" id="KW-0378">Hydrolase</keyword>
<name>F4XWL5_9CYAN</name>
<feature type="domain" description="SGNH hydrolase-type esterase" evidence="1">
    <location>
        <begin position="82"/>
        <end position="309"/>
    </location>
</feature>
<gene>
    <name evidence="2" type="ORF">LYNGBM3L_44190</name>
</gene>
<dbReference type="eggNOG" id="COG2755">
    <property type="taxonomic scope" value="Bacteria"/>
</dbReference>
<dbReference type="AlphaFoldDB" id="F4XWL5"/>
<evidence type="ECO:0000313" key="2">
    <source>
        <dbReference type="EMBL" id="EGJ30975.1"/>
    </source>
</evidence>
<dbReference type="RefSeq" id="WP_008187804.1">
    <property type="nucleotide sequence ID" value="NZ_GL890944.1"/>
</dbReference>
<dbReference type="SUPFAM" id="SSF52266">
    <property type="entry name" value="SGNH hydrolase"/>
    <property type="match status" value="1"/>
</dbReference>
<evidence type="ECO:0000259" key="1">
    <source>
        <dbReference type="Pfam" id="PF13472"/>
    </source>
</evidence>
<accession>F4XWL5</accession>
<protein>
    <submittedName>
        <fullName evidence="2">GDSL-like Lipase/acylhydrolase</fullName>
    </submittedName>
</protein>
<keyword evidence="3" id="KW-1185">Reference proteome</keyword>
<organism evidence="2 3">
    <name type="scientific">Moorena producens 3L</name>
    <dbReference type="NCBI Taxonomy" id="489825"/>
    <lineage>
        <taxon>Bacteria</taxon>
        <taxon>Bacillati</taxon>
        <taxon>Cyanobacteriota</taxon>
        <taxon>Cyanophyceae</taxon>
        <taxon>Coleofasciculales</taxon>
        <taxon>Coleofasciculaceae</taxon>
        <taxon>Moorena</taxon>
    </lineage>
</organism>
<dbReference type="OrthoDB" id="481127at2"/>
<dbReference type="GO" id="GO:0016787">
    <property type="term" value="F:hydrolase activity"/>
    <property type="evidence" value="ECO:0007669"/>
    <property type="project" value="UniProtKB-KW"/>
</dbReference>
<dbReference type="InterPro" id="IPR013830">
    <property type="entry name" value="SGNH_hydro"/>
</dbReference>
<dbReference type="Proteomes" id="UP000003959">
    <property type="component" value="Unassembled WGS sequence"/>
</dbReference>
<sequence>MKVLLLTLAVLVSSLVALEVGLRWLLGFGNPLIYVADEEIGYLLAPNQSTRRFGNRIVINEYSMRSPTTTPSPPPSMLRVFLLGDSVANGAWWTDQDQTISARLQSQLELWLTKDVLPSLTKEKPFETVEVLNASANSWGPRNELAYLRRFGTFNAHVVVLLINTDDLFATAPTSVQVGRDRNYPSQKPLLAIAEIWSRYLLRAPAIPEMEAVRAEPGDRVGFNLKAIGEIKTLTDAAGAKLVLGMTPLLREIGTKGPRDYELKARKRLSDFTGEHNITYLDFLPVFNNTETPEILYRDHIHLSPQGNQKVSEVISAQLTSPPVETRGIL</sequence>
<dbReference type="Gene3D" id="3.40.50.1110">
    <property type="entry name" value="SGNH hydrolase"/>
    <property type="match status" value="1"/>
</dbReference>
<reference evidence="3" key="1">
    <citation type="journal article" date="2011" name="Proc. Natl. Acad. Sci. U.S.A.">
        <title>Genomic insights into the physiology and ecology of the marine filamentous cyanobacterium Lyngbya majuscula.</title>
        <authorList>
            <person name="Jones A.C."/>
            <person name="Monroe E.A."/>
            <person name="Podell S."/>
            <person name="Hess W.R."/>
            <person name="Klages S."/>
            <person name="Esquenazi E."/>
            <person name="Niessen S."/>
            <person name="Hoover H."/>
            <person name="Rothmann M."/>
            <person name="Lasken R.S."/>
            <person name="Yates J.R.III."/>
            <person name="Reinhardt R."/>
            <person name="Kube M."/>
            <person name="Burkart M.D."/>
            <person name="Allen E.E."/>
            <person name="Dorrestein P.C."/>
            <person name="Gerwick W.H."/>
            <person name="Gerwick L."/>
        </authorList>
    </citation>
    <scope>NUCLEOTIDE SEQUENCE [LARGE SCALE GENOMIC DNA]</scope>
    <source>
        <strain evidence="3">3L</strain>
    </source>
</reference>
<dbReference type="EMBL" id="GL890944">
    <property type="protein sequence ID" value="EGJ30975.1"/>
    <property type="molecule type" value="Genomic_DNA"/>
</dbReference>
<evidence type="ECO:0000313" key="3">
    <source>
        <dbReference type="Proteomes" id="UP000003959"/>
    </source>
</evidence>
<proteinExistence type="predicted"/>